<dbReference type="GO" id="GO:0005829">
    <property type="term" value="C:cytosol"/>
    <property type="evidence" value="ECO:0007669"/>
    <property type="project" value="TreeGrafter"/>
</dbReference>
<keyword evidence="1" id="KW-0233">DNA recombination</keyword>
<dbReference type="InterPro" id="IPR051917">
    <property type="entry name" value="Transposase-Integrase"/>
</dbReference>
<dbReference type="AlphaFoldDB" id="A0A844C1V9"/>
<evidence type="ECO:0000313" key="4">
    <source>
        <dbReference type="EMBL" id="MRI82686.1"/>
    </source>
</evidence>
<dbReference type="GO" id="GO:0003676">
    <property type="term" value="F:nucleic acid binding"/>
    <property type="evidence" value="ECO:0007669"/>
    <property type="project" value="InterPro"/>
</dbReference>
<dbReference type="InterPro" id="IPR012337">
    <property type="entry name" value="RNaseH-like_sf"/>
</dbReference>
<dbReference type="PROSITE" id="PS50994">
    <property type="entry name" value="INTEGRASE"/>
    <property type="match status" value="1"/>
</dbReference>
<dbReference type="InterPro" id="IPR053392">
    <property type="entry name" value="Transposase_IS30-like"/>
</dbReference>
<dbReference type="RefSeq" id="WP_153862744.1">
    <property type="nucleotide sequence ID" value="NZ_WJQR01000017.1"/>
</dbReference>
<reference evidence="4 5" key="1">
    <citation type="submission" date="2019-11" db="EMBL/GenBank/DDBJ databases">
        <title>Characterisation of Fundicoccus ignavus gen. nov. sp. nov., a novel genus of the family Aerococcaceae isolated from bulk tank milk.</title>
        <authorList>
            <person name="Siebert A."/>
            <person name="Huptas C."/>
            <person name="Wenning M."/>
            <person name="Scherer S."/>
            <person name="Doll E.V."/>
        </authorList>
    </citation>
    <scope>NUCLEOTIDE SEQUENCE [LARGE SCALE GENOMIC DNA]</scope>
    <source>
        <strain evidence="4 5">DSM 109653</strain>
    </source>
</reference>
<dbReference type="SUPFAM" id="SSF53098">
    <property type="entry name" value="Ribonuclease H-like"/>
    <property type="match status" value="1"/>
</dbReference>
<dbReference type="PANTHER" id="PTHR10948">
    <property type="entry name" value="TRANSPOSASE"/>
    <property type="match status" value="1"/>
</dbReference>
<dbReference type="PANTHER" id="PTHR10948:SF23">
    <property type="entry name" value="TRANSPOSASE INSI FOR INSERTION SEQUENCE ELEMENT IS30A-RELATED"/>
    <property type="match status" value="1"/>
</dbReference>
<evidence type="ECO:0000256" key="1">
    <source>
        <dbReference type="ARBA" id="ARBA00023172"/>
    </source>
</evidence>
<dbReference type="InterPro" id="IPR036397">
    <property type="entry name" value="RNaseH_sf"/>
</dbReference>
<evidence type="ECO:0000259" key="3">
    <source>
        <dbReference type="PROSITE" id="PS50994"/>
    </source>
</evidence>
<dbReference type="InterPro" id="IPR001584">
    <property type="entry name" value="Integrase_cat-core"/>
</dbReference>
<sequence>MTQLKFSTPSRKGKHLDYAERCQMEILKKEGYSNRHIARAIGRNHQTINNEIHKGTVKQLKQRQKYHGKVYDYYHTVYLADAGQAYYDTQQLNRGRQLKWVAAQSFIEWADHKLLADHWAPDVVVQYARKHHLFENSMIPCTTTLYQWIDSGIMRTKNIDLLEKLSRSTKDKGSTPRKNKRILGPSIDQRPSSINDRSQFGHWEIDTVIGQKKSTEPVLLTLVERQTRFELVMKLAGKDSASVTQAVAQLKQRAGDEFPRLFKSITADNGSEFADLYELLQETLQVYFAHPYASWERGSSENQHKFIRRFLPKGMSLRDMSETQCLRIQQWMNDYPRRILDYETPHERFVRAFHQERQFA</sequence>
<gene>
    <name evidence="4" type="ORF">GIY11_11755</name>
</gene>
<dbReference type="Gene3D" id="1.10.10.60">
    <property type="entry name" value="Homeodomain-like"/>
    <property type="match status" value="1"/>
</dbReference>
<evidence type="ECO:0000313" key="5">
    <source>
        <dbReference type="Proteomes" id="UP000469870"/>
    </source>
</evidence>
<comment type="caution">
    <text evidence="4">The sequence shown here is derived from an EMBL/GenBank/DDBJ whole genome shotgun (WGS) entry which is preliminary data.</text>
</comment>
<dbReference type="Gene3D" id="3.30.420.10">
    <property type="entry name" value="Ribonuclease H-like superfamily/Ribonuclease H"/>
    <property type="match status" value="1"/>
</dbReference>
<dbReference type="GO" id="GO:0015074">
    <property type="term" value="P:DNA integration"/>
    <property type="evidence" value="ECO:0007669"/>
    <property type="project" value="InterPro"/>
</dbReference>
<dbReference type="GO" id="GO:0032196">
    <property type="term" value="P:transposition"/>
    <property type="evidence" value="ECO:0007669"/>
    <property type="project" value="TreeGrafter"/>
</dbReference>
<protein>
    <submittedName>
        <fullName evidence="4">IS30 family transposase</fullName>
    </submittedName>
</protein>
<dbReference type="Pfam" id="PF13936">
    <property type="entry name" value="HTH_38"/>
    <property type="match status" value="1"/>
</dbReference>
<feature type="domain" description="Integrase catalytic" evidence="3">
    <location>
        <begin position="187"/>
        <end position="353"/>
    </location>
</feature>
<dbReference type="GO" id="GO:0006310">
    <property type="term" value="P:DNA recombination"/>
    <property type="evidence" value="ECO:0007669"/>
    <property type="project" value="UniProtKB-KW"/>
</dbReference>
<dbReference type="InterPro" id="IPR025246">
    <property type="entry name" value="IS30-like_HTH"/>
</dbReference>
<dbReference type="Proteomes" id="UP000469870">
    <property type="component" value="Unassembled WGS sequence"/>
</dbReference>
<dbReference type="EMBL" id="WJQR01000017">
    <property type="protein sequence ID" value="MRI82686.1"/>
    <property type="molecule type" value="Genomic_DNA"/>
</dbReference>
<accession>A0A844C1V9</accession>
<evidence type="ECO:0000256" key="2">
    <source>
        <dbReference type="SAM" id="MobiDB-lite"/>
    </source>
</evidence>
<dbReference type="NCBIfam" id="NF033563">
    <property type="entry name" value="transpos_IS30"/>
    <property type="match status" value="1"/>
</dbReference>
<feature type="region of interest" description="Disordered" evidence="2">
    <location>
        <begin position="167"/>
        <end position="196"/>
    </location>
</feature>
<proteinExistence type="predicted"/>
<organism evidence="4 5">
    <name type="scientific">Fundicoccus ignavus</name>
    <dbReference type="NCBI Taxonomy" id="2664442"/>
    <lineage>
        <taxon>Bacteria</taxon>
        <taxon>Bacillati</taxon>
        <taxon>Bacillota</taxon>
        <taxon>Bacilli</taxon>
        <taxon>Lactobacillales</taxon>
        <taxon>Aerococcaceae</taxon>
        <taxon>Fundicoccus</taxon>
    </lineage>
</organism>
<dbReference type="GO" id="GO:0004803">
    <property type="term" value="F:transposase activity"/>
    <property type="evidence" value="ECO:0007669"/>
    <property type="project" value="TreeGrafter"/>
</dbReference>
<name>A0A844C1V9_9LACT</name>